<evidence type="ECO:0000256" key="2">
    <source>
        <dbReference type="SAM" id="SignalP"/>
    </source>
</evidence>
<comment type="caution">
    <text evidence="3">The sequence shown here is derived from an EMBL/GenBank/DDBJ whole genome shotgun (WGS) entry which is preliminary data.</text>
</comment>
<sequence>MAWHDRRTGRAVAAAVLTAALTAGLAACGADTGPGGNAGGADGAGSGGRLSAALDGIPADAGGEAALTYVDVREARRLLGEDGELYGGLDGFGIPELAHVRYDGGSPRAALGFDAADVDTSVQLTPGAARLTGRFDVAAVTAALTKRGWKEERTGGGALLSDGPARTAVSGDVRSSTAGPENALPPLTAPERSVADDPAYRSVVRCLGEDVFAATFYGTRPGRNLPGLTLFAIGARAGTDGSSRERLCALTVSADGARRVTDALKPRTAEGERFAGATLRTGGGPAPMVTMEWPNRAGTGLRPGDQNRTGELPRLLMPPR</sequence>
<proteinExistence type="predicted"/>
<dbReference type="PROSITE" id="PS51257">
    <property type="entry name" value="PROKAR_LIPOPROTEIN"/>
    <property type="match status" value="1"/>
</dbReference>
<dbReference type="EMBL" id="BAABAJ010000001">
    <property type="protein sequence ID" value="GAA3896205.1"/>
    <property type="molecule type" value="Genomic_DNA"/>
</dbReference>
<feature type="signal peptide" evidence="2">
    <location>
        <begin position="1"/>
        <end position="29"/>
    </location>
</feature>
<evidence type="ECO:0000313" key="4">
    <source>
        <dbReference type="Proteomes" id="UP001501000"/>
    </source>
</evidence>
<feature type="region of interest" description="Disordered" evidence="1">
    <location>
        <begin position="277"/>
        <end position="320"/>
    </location>
</feature>
<name>A0ABP7LAV1_9ACTN</name>
<feature type="region of interest" description="Disordered" evidence="1">
    <location>
        <begin position="153"/>
        <end position="193"/>
    </location>
</feature>
<evidence type="ECO:0000313" key="3">
    <source>
        <dbReference type="EMBL" id="GAA3896205.1"/>
    </source>
</evidence>
<gene>
    <name evidence="3" type="ORF">GCM10022244_02870</name>
</gene>
<dbReference type="Proteomes" id="UP001501000">
    <property type="component" value="Unassembled WGS sequence"/>
</dbReference>
<reference evidence="4" key="1">
    <citation type="journal article" date="2019" name="Int. J. Syst. Evol. Microbiol.">
        <title>The Global Catalogue of Microorganisms (GCM) 10K type strain sequencing project: providing services to taxonomists for standard genome sequencing and annotation.</title>
        <authorList>
            <consortium name="The Broad Institute Genomics Platform"/>
            <consortium name="The Broad Institute Genome Sequencing Center for Infectious Disease"/>
            <person name="Wu L."/>
            <person name="Ma J."/>
        </authorList>
    </citation>
    <scope>NUCLEOTIDE SEQUENCE [LARGE SCALE GENOMIC DNA]</scope>
    <source>
        <strain evidence="4">JCM 16956</strain>
    </source>
</reference>
<dbReference type="RefSeq" id="WP_345277895.1">
    <property type="nucleotide sequence ID" value="NZ_BAABAJ010000001.1"/>
</dbReference>
<evidence type="ECO:0000256" key="1">
    <source>
        <dbReference type="SAM" id="MobiDB-lite"/>
    </source>
</evidence>
<feature type="chain" id="PRO_5046256777" description="Lipoprotein" evidence="2">
    <location>
        <begin position="30"/>
        <end position="320"/>
    </location>
</feature>
<evidence type="ECO:0008006" key="5">
    <source>
        <dbReference type="Google" id="ProtNLM"/>
    </source>
</evidence>
<protein>
    <recommendedName>
        <fullName evidence="5">Lipoprotein</fullName>
    </recommendedName>
</protein>
<keyword evidence="4" id="KW-1185">Reference proteome</keyword>
<keyword evidence="2" id="KW-0732">Signal</keyword>
<organism evidence="3 4">
    <name type="scientific">Streptomyces gulbargensis</name>
    <dbReference type="NCBI Taxonomy" id="364901"/>
    <lineage>
        <taxon>Bacteria</taxon>
        <taxon>Bacillati</taxon>
        <taxon>Actinomycetota</taxon>
        <taxon>Actinomycetes</taxon>
        <taxon>Kitasatosporales</taxon>
        <taxon>Streptomycetaceae</taxon>
        <taxon>Streptomyces</taxon>
    </lineage>
</organism>
<accession>A0ABP7LAV1</accession>